<dbReference type="CDD" id="cd01650">
    <property type="entry name" value="RT_nLTR_like"/>
    <property type="match status" value="1"/>
</dbReference>
<dbReference type="SUPFAM" id="SSF56672">
    <property type="entry name" value="DNA/RNA polymerases"/>
    <property type="match status" value="1"/>
</dbReference>
<reference evidence="2" key="1">
    <citation type="journal article" date="2022" name="Int. J. Mol. Sci.">
        <title>Draft Genome of Tanacetum Coccineum: Genomic Comparison of Closely Related Tanacetum-Family Plants.</title>
        <authorList>
            <person name="Yamashiro T."/>
            <person name="Shiraishi A."/>
            <person name="Nakayama K."/>
            <person name="Satake H."/>
        </authorList>
    </citation>
    <scope>NUCLEOTIDE SEQUENCE</scope>
</reference>
<dbReference type="PROSITE" id="PS50878">
    <property type="entry name" value="RT_POL"/>
    <property type="match status" value="1"/>
</dbReference>
<accession>A0ABQ5HWR0</accession>
<dbReference type="PANTHER" id="PTHR33116:SF78">
    <property type="entry name" value="OS12G0587133 PROTEIN"/>
    <property type="match status" value="1"/>
</dbReference>
<protein>
    <recommendedName>
        <fullName evidence="1">Reverse transcriptase domain-containing protein</fullName>
    </recommendedName>
</protein>
<evidence type="ECO:0000313" key="3">
    <source>
        <dbReference type="Proteomes" id="UP001151760"/>
    </source>
</evidence>
<gene>
    <name evidence="2" type="ORF">Tco_1080582</name>
</gene>
<dbReference type="Proteomes" id="UP001151760">
    <property type="component" value="Unassembled WGS sequence"/>
</dbReference>
<name>A0ABQ5HWR0_9ASTR</name>
<feature type="domain" description="Reverse transcriptase" evidence="1">
    <location>
        <begin position="305"/>
        <end position="565"/>
    </location>
</feature>
<dbReference type="Gene3D" id="3.60.10.10">
    <property type="entry name" value="Endonuclease/exonuclease/phosphatase"/>
    <property type="match status" value="1"/>
</dbReference>
<evidence type="ECO:0000313" key="2">
    <source>
        <dbReference type="EMBL" id="GJT91737.1"/>
    </source>
</evidence>
<proteinExistence type="predicted"/>
<dbReference type="EMBL" id="BQNB010020045">
    <property type="protein sequence ID" value="GJT91737.1"/>
    <property type="molecule type" value="Genomic_DNA"/>
</dbReference>
<comment type="caution">
    <text evidence="2">The sequence shown here is derived from an EMBL/GenBank/DDBJ whole genome shotgun (WGS) entry which is preliminary data.</text>
</comment>
<dbReference type="Pfam" id="PF00078">
    <property type="entry name" value="RVT_1"/>
    <property type="match status" value="1"/>
</dbReference>
<dbReference type="InterPro" id="IPR036691">
    <property type="entry name" value="Endo/exonu/phosph_ase_sf"/>
</dbReference>
<organism evidence="2 3">
    <name type="scientific">Tanacetum coccineum</name>
    <dbReference type="NCBI Taxonomy" id="301880"/>
    <lineage>
        <taxon>Eukaryota</taxon>
        <taxon>Viridiplantae</taxon>
        <taxon>Streptophyta</taxon>
        <taxon>Embryophyta</taxon>
        <taxon>Tracheophyta</taxon>
        <taxon>Spermatophyta</taxon>
        <taxon>Magnoliopsida</taxon>
        <taxon>eudicotyledons</taxon>
        <taxon>Gunneridae</taxon>
        <taxon>Pentapetalae</taxon>
        <taxon>asterids</taxon>
        <taxon>campanulids</taxon>
        <taxon>Asterales</taxon>
        <taxon>Asteraceae</taxon>
        <taxon>Asteroideae</taxon>
        <taxon>Anthemideae</taxon>
        <taxon>Anthemidinae</taxon>
        <taxon>Tanacetum</taxon>
    </lineage>
</organism>
<sequence length="680" mass="78574">MVCSFVYAHNRYTQRRGLWSNLALHKHYIRNRPWSLLGDFNAALNLDDKSVGSLNFDISIREFKECVEDIKVSDVNYTGLKFTWNQKLKGDEGILKMIDRIMANIEFYDSFVGAYAIFQPYRISDHAPAVLKVPMVSNVKPKTFKFSNVLVHDTRFKDLVKEEWSNTRLRIEVDQVQRDLDKDPYNQVLREEEVAYVKAFNDALLMEERFLKQKAKIEWLRVGDSNSAYFHKGVHQTLNSDNLFCNKLDSNVASFMIRSMSNQEVKEAIFSMGNDKSPGPDGYTADFFKEAWDIVSNDVTKAVKEFFTNGTLLKEVNHTIIALIPKIASPTRINDYQPISCCNVIYKCISKIIANRIKDSLKTLVSPNQSAFVPGRRISDNILLTQEIMHNYHLDRGPPRCAFKVDSQKAYDTVDWAFLRKFYLVLDFTLEWLLGLWNVWKRGLRQGDPLSPYIFTLIMEVFTLMLQRKVRDSNLFTYHRYYDKLKLTNLCFADDLFLFAHGDANSACVIMACLDEFKGVSGLVPSLPKSTAYFCNVLNHTKLAILNIISFEERHLPVKYLGVPLISSRLIYRDCKELIDKVRSRIQDWKNKSLLAAGRLQLIRSVIGSMHVYWASVFILPSRILLDIEQLMRGFLWCQGDLRKGKAKVAWEVVYLPRNEGGLGIRRLDVFNKALMVSHI</sequence>
<reference evidence="2" key="2">
    <citation type="submission" date="2022-01" db="EMBL/GenBank/DDBJ databases">
        <authorList>
            <person name="Yamashiro T."/>
            <person name="Shiraishi A."/>
            <person name="Satake H."/>
            <person name="Nakayama K."/>
        </authorList>
    </citation>
    <scope>NUCLEOTIDE SEQUENCE</scope>
</reference>
<dbReference type="SUPFAM" id="SSF56219">
    <property type="entry name" value="DNase I-like"/>
    <property type="match status" value="1"/>
</dbReference>
<dbReference type="PANTHER" id="PTHR33116">
    <property type="entry name" value="REVERSE TRANSCRIPTASE ZINC-BINDING DOMAIN-CONTAINING PROTEIN-RELATED-RELATED"/>
    <property type="match status" value="1"/>
</dbReference>
<dbReference type="InterPro" id="IPR000477">
    <property type="entry name" value="RT_dom"/>
</dbReference>
<evidence type="ECO:0000259" key="1">
    <source>
        <dbReference type="PROSITE" id="PS50878"/>
    </source>
</evidence>
<dbReference type="InterPro" id="IPR043502">
    <property type="entry name" value="DNA/RNA_pol_sf"/>
</dbReference>
<keyword evidence="3" id="KW-1185">Reference proteome</keyword>